<protein>
    <submittedName>
        <fullName evidence="2">Heterokaryon incompatibility protein-domain-containing protein</fullName>
    </submittedName>
</protein>
<dbReference type="Pfam" id="PF26639">
    <property type="entry name" value="Het-6_barrel"/>
    <property type="match status" value="1"/>
</dbReference>
<dbReference type="InterPro" id="IPR010730">
    <property type="entry name" value="HET"/>
</dbReference>
<keyword evidence="3" id="KW-1185">Reference proteome</keyword>
<dbReference type="PANTHER" id="PTHR24148">
    <property type="entry name" value="ANKYRIN REPEAT DOMAIN-CONTAINING PROTEIN 39 HOMOLOG-RELATED"/>
    <property type="match status" value="1"/>
</dbReference>
<reference evidence="2" key="2">
    <citation type="submission" date="2023-06" db="EMBL/GenBank/DDBJ databases">
        <authorList>
            <consortium name="Lawrence Berkeley National Laboratory"/>
            <person name="Mondo S.J."/>
            <person name="Hensen N."/>
            <person name="Bonometti L."/>
            <person name="Westerberg I."/>
            <person name="Brannstrom I.O."/>
            <person name="Guillou S."/>
            <person name="Cros-Aarteil S."/>
            <person name="Calhoun S."/>
            <person name="Haridas S."/>
            <person name="Kuo A."/>
            <person name="Pangilinan J."/>
            <person name="Riley R."/>
            <person name="Labutti K."/>
            <person name="Andreopoulos B."/>
            <person name="Lipzen A."/>
            <person name="Chen C."/>
            <person name="Yanf M."/>
            <person name="Daum C."/>
            <person name="Ng V."/>
            <person name="Clum A."/>
            <person name="Steindorff A."/>
            <person name="Ohm R."/>
            <person name="Martin F."/>
            <person name="Silar P."/>
            <person name="Natvig D."/>
            <person name="Lalanne C."/>
            <person name="Gautier V."/>
            <person name="Ament-Velasquez S.L."/>
            <person name="Kruys A."/>
            <person name="Hutchinson M.I."/>
            <person name="Powell A.J."/>
            <person name="Barry K."/>
            <person name="Miller A.N."/>
            <person name="Grigoriev I.V."/>
            <person name="Debuchy R."/>
            <person name="Gladieux P."/>
            <person name="Thoren M.H."/>
            <person name="Johannesson H."/>
        </authorList>
    </citation>
    <scope>NUCLEOTIDE SEQUENCE</scope>
    <source>
        <strain evidence="2">PSN324</strain>
    </source>
</reference>
<reference evidence="2" key="1">
    <citation type="journal article" date="2023" name="Mol. Phylogenet. Evol.">
        <title>Genome-scale phylogeny and comparative genomics of the fungal order Sordariales.</title>
        <authorList>
            <person name="Hensen N."/>
            <person name="Bonometti L."/>
            <person name="Westerberg I."/>
            <person name="Brannstrom I.O."/>
            <person name="Guillou S."/>
            <person name="Cros-Aarteil S."/>
            <person name="Calhoun S."/>
            <person name="Haridas S."/>
            <person name="Kuo A."/>
            <person name="Mondo S."/>
            <person name="Pangilinan J."/>
            <person name="Riley R."/>
            <person name="LaButti K."/>
            <person name="Andreopoulos B."/>
            <person name="Lipzen A."/>
            <person name="Chen C."/>
            <person name="Yan M."/>
            <person name="Daum C."/>
            <person name="Ng V."/>
            <person name="Clum A."/>
            <person name="Steindorff A."/>
            <person name="Ohm R.A."/>
            <person name="Martin F."/>
            <person name="Silar P."/>
            <person name="Natvig D.O."/>
            <person name="Lalanne C."/>
            <person name="Gautier V."/>
            <person name="Ament-Velasquez S.L."/>
            <person name="Kruys A."/>
            <person name="Hutchinson M.I."/>
            <person name="Powell A.J."/>
            <person name="Barry K."/>
            <person name="Miller A.N."/>
            <person name="Grigoriev I.V."/>
            <person name="Debuchy R."/>
            <person name="Gladieux P."/>
            <person name="Hiltunen Thoren M."/>
            <person name="Johannesson H."/>
        </authorList>
    </citation>
    <scope>NUCLEOTIDE SEQUENCE</scope>
    <source>
        <strain evidence="2">PSN324</strain>
    </source>
</reference>
<proteinExistence type="predicted"/>
<dbReference type="AlphaFoldDB" id="A0AAV9HC06"/>
<dbReference type="Pfam" id="PF06985">
    <property type="entry name" value="HET"/>
    <property type="match status" value="1"/>
</dbReference>
<evidence type="ECO:0000313" key="2">
    <source>
        <dbReference type="EMBL" id="KAK4457280.1"/>
    </source>
</evidence>
<accession>A0AAV9HC06</accession>
<gene>
    <name evidence="2" type="ORF">QBC42DRAFT_318729</name>
</gene>
<dbReference type="PANTHER" id="PTHR24148:SF64">
    <property type="entry name" value="HETEROKARYON INCOMPATIBILITY DOMAIN-CONTAINING PROTEIN"/>
    <property type="match status" value="1"/>
</dbReference>
<comment type="caution">
    <text evidence="2">The sequence shown here is derived from an EMBL/GenBank/DDBJ whole genome shotgun (WGS) entry which is preliminary data.</text>
</comment>
<evidence type="ECO:0000313" key="3">
    <source>
        <dbReference type="Proteomes" id="UP001321749"/>
    </source>
</evidence>
<dbReference type="Proteomes" id="UP001321749">
    <property type="component" value="Unassembled WGS sequence"/>
</dbReference>
<dbReference type="InterPro" id="IPR052895">
    <property type="entry name" value="HetReg/Transcr_Mod"/>
</dbReference>
<name>A0AAV9HC06_9PEZI</name>
<evidence type="ECO:0000259" key="1">
    <source>
        <dbReference type="Pfam" id="PF06985"/>
    </source>
</evidence>
<sequence>MDSTEGLYTYAPLPSDHIRLLNLHPSPDPSAPLQGDLLTLPLFPSPSAQAAPFSALSYVWGPTLPSPSSNQNLTTPTGVIRLTPSLFSFLNRLRDTSSESLLLWADAICINQLDPYEKEAQVSLMADIYRSATQVLADLGEETDGTAVALAAIAEYTRAGVRRGITAKGFGKLLSPQDTARFLDLPLPAEDDVETEEETNRAMNPSAEVTEAVIRFFERPWFTRVWVVQEFVLARAVQMFVGKTKVSWQQLLGSGILFNGMPMLVQESVSFTMREIWGMMSFLCMAYIRRIRTLNSTEDGREFVSHLASLSDGRLLQFYQDPGLASLLHYLRMCRATLGRDRYFALLRLASDVTDEDWAELRPDYISTDDAIVRRYARVLIRKKGAAEMFMRAGLWRGTNTSNPELPSWFEDATHEYDQAIMDLTVEESIHKAAGDSEFVVGTDAEIPDVIWVKGHRLDTLREVCPAYALPKENTSSTMLEELQQVLFGYVRKAVETLLKFSEDENEPLRPGPYLTGEELADAAALTVCAYRGVDALSREALFKGFWFMCLAVMGLGADWNNHQGSFRYQWSDEMEGEIGDSIEYYCNELGVVVNGNLLPAVTDKGYFASGPGACEGDEVWIIQGCRIPILLRPNNEPEYGGRYRLVGTCYVHGVMSGEALQHPDFEWRDVSLC</sequence>
<feature type="domain" description="Heterokaryon incompatibility" evidence="1">
    <location>
        <begin position="53"/>
        <end position="230"/>
    </location>
</feature>
<dbReference type="EMBL" id="MU865125">
    <property type="protein sequence ID" value="KAK4457280.1"/>
    <property type="molecule type" value="Genomic_DNA"/>
</dbReference>
<organism evidence="2 3">
    <name type="scientific">Cladorrhinum samala</name>
    <dbReference type="NCBI Taxonomy" id="585594"/>
    <lineage>
        <taxon>Eukaryota</taxon>
        <taxon>Fungi</taxon>
        <taxon>Dikarya</taxon>
        <taxon>Ascomycota</taxon>
        <taxon>Pezizomycotina</taxon>
        <taxon>Sordariomycetes</taxon>
        <taxon>Sordariomycetidae</taxon>
        <taxon>Sordariales</taxon>
        <taxon>Podosporaceae</taxon>
        <taxon>Cladorrhinum</taxon>
    </lineage>
</organism>